<evidence type="ECO:0000259" key="1">
    <source>
        <dbReference type="Pfam" id="PF04225"/>
    </source>
</evidence>
<dbReference type="RefSeq" id="WP_123016963.1">
    <property type="nucleotide sequence ID" value="NZ_AP024911.1"/>
</dbReference>
<reference evidence="3" key="1">
    <citation type="journal article" date="2019" name="Int. J. Syst. Evol. Microbiol.">
        <title>The Global Catalogue of Microorganisms (GCM) 10K type strain sequencing project: providing services to taxonomists for standard genome sequencing and annotation.</title>
        <authorList>
            <consortium name="The Broad Institute Genomics Platform"/>
            <consortium name="The Broad Institute Genome Sequencing Center for Infectious Disease"/>
            <person name="Wu L."/>
            <person name="Ma J."/>
        </authorList>
    </citation>
    <scope>NUCLEOTIDE SEQUENCE [LARGE SCALE GENOMIC DNA]</scope>
    <source>
        <strain evidence="3">KCTC 62784</strain>
    </source>
</reference>
<proteinExistence type="predicted"/>
<dbReference type="EMBL" id="JBHRSE010000035">
    <property type="protein sequence ID" value="MFC3023241.1"/>
    <property type="molecule type" value="Genomic_DNA"/>
</dbReference>
<dbReference type="InterPro" id="IPR007340">
    <property type="entry name" value="LysM_Opacity-associatedA"/>
</dbReference>
<protein>
    <submittedName>
        <fullName evidence="2">LysM-like peptidoglycan-binding domain-containing protein</fullName>
    </submittedName>
</protein>
<accession>A0ABV7C8W5</accession>
<feature type="domain" description="Opacity-associated protein A LysM-like" evidence="1">
    <location>
        <begin position="104"/>
        <end position="186"/>
    </location>
</feature>
<evidence type="ECO:0000313" key="3">
    <source>
        <dbReference type="Proteomes" id="UP001595384"/>
    </source>
</evidence>
<organism evidence="2 3">
    <name type="scientific">Vibrio zhugei</name>
    <dbReference type="NCBI Taxonomy" id="2479546"/>
    <lineage>
        <taxon>Bacteria</taxon>
        <taxon>Pseudomonadati</taxon>
        <taxon>Pseudomonadota</taxon>
        <taxon>Gammaproteobacteria</taxon>
        <taxon>Vibrionales</taxon>
        <taxon>Vibrionaceae</taxon>
        <taxon>Vibrio</taxon>
    </lineage>
</organism>
<keyword evidence="3" id="KW-1185">Reference proteome</keyword>
<evidence type="ECO:0000313" key="2">
    <source>
        <dbReference type="EMBL" id="MFC3023241.1"/>
    </source>
</evidence>
<name>A0ABV7C8W5_9VIBR</name>
<comment type="caution">
    <text evidence="2">The sequence shown here is derived from an EMBL/GenBank/DDBJ whole genome shotgun (WGS) entry which is preliminary data.</text>
</comment>
<gene>
    <name evidence="2" type="ORF">ACFODT_05325</name>
</gene>
<dbReference type="Gene3D" id="3.10.450.350">
    <property type="match status" value="1"/>
</dbReference>
<dbReference type="Pfam" id="PF04225">
    <property type="entry name" value="LysM_OapA"/>
    <property type="match status" value="1"/>
</dbReference>
<sequence>MNRRRRKKSKPDNDFLQSCQQRLASINWSGVPSRAQHEWQAMPSKHRLWLKILTPVVIIVALVPLPQQTQQPEQAQSVSVNVNSVGLSRQVGDDHRAPQAPKVWHQYIVKQGDTLAAVFRENDLSLADLHALVSVEGADKPLSRIQKGQIIRYKLTNNQKLDILQVEKSDQSVMFFRMADGSFGRSD</sequence>
<dbReference type="Proteomes" id="UP001595384">
    <property type="component" value="Unassembled WGS sequence"/>
</dbReference>